<reference evidence="2" key="2">
    <citation type="submission" date="2018-03" db="EMBL/GenBank/DDBJ databases">
        <title>The Triticum urartu genome reveals the dynamic nature of wheat genome evolution.</title>
        <authorList>
            <person name="Ling H."/>
            <person name="Ma B."/>
            <person name="Shi X."/>
            <person name="Liu H."/>
            <person name="Dong L."/>
            <person name="Sun H."/>
            <person name="Cao Y."/>
            <person name="Gao Q."/>
            <person name="Zheng S."/>
            <person name="Li Y."/>
            <person name="Yu Y."/>
            <person name="Du H."/>
            <person name="Qi M."/>
            <person name="Li Y."/>
            <person name="Yu H."/>
            <person name="Cui Y."/>
            <person name="Wang N."/>
            <person name="Chen C."/>
            <person name="Wu H."/>
            <person name="Zhao Y."/>
            <person name="Zhang J."/>
            <person name="Li Y."/>
            <person name="Zhou W."/>
            <person name="Zhang B."/>
            <person name="Hu W."/>
            <person name="Eijk M."/>
            <person name="Tang J."/>
            <person name="Witsenboer H."/>
            <person name="Zhao S."/>
            <person name="Li Z."/>
            <person name="Zhang A."/>
            <person name="Wang D."/>
            <person name="Liang C."/>
        </authorList>
    </citation>
    <scope>NUCLEOTIDE SEQUENCE [LARGE SCALE GENOMIC DNA]</scope>
    <source>
        <strain evidence="2">cv. G1812</strain>
    </source>
</reference>
<dbReference type="PANTHER" id="PTHR36368">
    <property type="entry name" value="ATP-DEPENDENT CASEINOLYTIC PROTEASE/CROTONASE FAMILY PROTEIN"/>
    <property type="match status" value="1"/>
</dbReference>
<dbReference type="Proteomes" id="UP000015106">
    <property type="component" value="Chromosome 2"/>
</dbReference>
<accession>A0A8R7THS0</accession>
<dbReference type="PANTHER" id="PTHR36368:SF1">
    <property type="entry name" value="ATP-DEPENDENT CASEINOLYTIC PROTEASE_CROTONASE FAMILY PROTEIN"/>
    <property type="match status" value="1"/>
</dbReference>
<sequence>MADVPDESATQTQAHGCSSYPFSFPSQPPDIRNWFSSYQYESPEVPELAVDPPAVDNSSETQDPLEFRVAGHSFLKHAPRDGSTDLKGGWFGSQAEPDEVSAREDILPICRSTVEQGTKRKQSLRGLFGSGFLDD</sequence>
<reference evidence="2" key="3">
    <citation type="submission" date="2022-06" db="UniProtKB">
        <authorList>
            <consortium name="EnsemblPlants"/>
        </authorList>
    </citation>
    <scope>IDENTIFICATION</scope>
</reference>
<evidence type="ECO:0000313" key="2">
    <source>
        <dbReference type="EnsemblPlants" id="TuG1812G0200003049.01.T01"/>
    </source>
</evidence>
<dbReference type="AlphaFoldDB" id="A0A8R7THS0"/>
<feature type="region of interest" description="Disordered" evidence="1">
    <location>
        <begin position="78"/>
        <end position="98"/>
    </location>
</feature>
<keyword evidence="3" id="KW-1185">Reference proteome</keyword>
<organism evidence="2 3">
    <name type="scientific">Triticum urartu</name>
    <name type="common">Red wild einkorn</name>
    <name type="synonym">Crithodium urartu</name>
    <dbReference type="NCBI Taxonomy" id="4572"/>
    <lineage>
        <taxon>Eukaryota</taxon>
        <taxon>Viridiplantae</taxon>
        <taxon>Streptophyta</taxon>
        <taxon>Embryophyta</taxon>
        <taxon>Tracheophyta</taxon>
        <taxon>Spermatophyta</taxon>
        <taxon>Magnoliopsida</taxon>
        <taxon>Liliopsida</taxon>
        <taxon>Poales</taxon>
        <taxon>Poaceae</taxon>
        <taxon>BOP clade</taxon>
        <taxon>Pooideae</taxon>
        <taxon>Triticodae</taxon>
        <taxon>Triticeae</taxon>
        <taxon>Triticinae</taxon>
        <taxon>Triticum</taxon>
    </lineage>
</organism>
<evidence type="ECO:0000256" key="1">
    <source>
        <dbReference type="SAM" id="MobiDB-lite"/>
    </source>
</evidence>
<dbReference type="Gramene" id="TuG1812G0200003049.01.T01">
    <property type="protein sequence ID" value="TuG1812G0200003049.01.T01"/>
    <property type="gene ID" value="TuG1812G0200003049.01"/>
</dbReference>
<feature type="region of interest" description="Disordered" evidence="1">
    <location>
        <begin position="1"/>
        <end position="23"/>
    </location>
</feature>
<protein>
    <submittedName>
        <fullName evidence="2">Uncharacterized protein</fullName>
    </submittedName>
</protein>
<evidence type="ECO:0000313" key="3">
    <source>
        <dbReference type="Proteomes" id="UP000015106"/>
    </source>
</evidence>
<reference evidence="3" key="1">
    <citation type="journal article" date="2013" name="Nature">
        <title>Draft genome of the wheat A-genome progenitor Triticum urartu.</title>
        <authorList>
            <person name="Ling H.Q."/>
            <person name="Zhao S."/>
            <person name="Liu D."/>
            <person name="Wang J."/>
            <person name="Sun H."/>
            <person name="Zhang C."/>
            <person name="Fan H."/>
            <person name="Li D."/>
            <person name="Dong L."/>
            <person name="Tao Y."/>
            <person name="Gao C."/>
            <person name="Wu H."/>
            <person name="Li Y."/>
            <person name="Cui Y."/>
            <person name="Guo X."/>
            <person name="Zheng S."/>
            <person name="Wang B."/>
            <person name="Yu K."/>
            <person name="Liang Q."/>
            <person name="Yang W."/>
            <person name="Lou X."/>
            <person name="Chen J."/>
            <person name="Feng M."/>
            <person name="Jian J."/>
            <person name="Zhang X."/>
            <person name="Luo G."/>
            <person name="Jiang Y."/>
            <person name="Liu J."/>
            <person name="Wang Z."/>
            <person name="Sha Y."/>
            <person name="Zhang B."/>
            <person name="Wu H."/>
            <person name="Tang D."/>
            <person name="Shen Q."/>
            <person name="Xue P."/>
            <person name="Zou S."/>
            <person name="Wang X."/>
            <person name="Liu X."/>
            <person name="Wang F."/>
            <person name="Yang Y."/>
            <person name="An X."/>
            <person name="Dong Z."/>
            <person name="Zhang K."/>
            <person name="Zhang X."/>
            <person name="Luo M.C."/>
            <person name="Dvorak J."/>
            <person name="Tong Y."/>
            <person name="Wang J."/>
            <person name="Yang H."/>
            <person name="Li Z."/>
            <person name="Wang D."/>
            <person name="Zhang A."/>
            <person name="Wang J."/>
        </authorList>
    </citation>
    <scope>NUCLEOTIDE SEQUENCE</scope>
    <source>
        <strain evidence="3">cv. G1812</strain>
    </source>
</reference>
<dbReference type="EnsemblPlants" id="TuG1812G0200003049.01.T01">
    <property type="protein sequence ID" value="TuG1812G0200003049.01.T01"/>
    <property type="gene ID" value="TuG1812G0200003049.01"/>
</dbReference>
<proteinExistence type="predicted"/>
<name>A0A8R7THS0_TRIUA</name>